<reference evidence="2" key="2">
    <citation type="submission" date="2021-03" db="UniProtKB">
        <authorList>
            <consortium name="EnsemblPlants"/>
        </authorList>
    </citation>
    <scope>IDENTIFICATION</scope>
</reference>
<dbReference type="Gene3D" id="3.40.50.300">
    <property type="entry name" value="P-loop containing nucleotide triphosphate hydrolases"/>
    <property type="match status" value="1"/>
</dbReference>
<feature type="region of interest" description="Disordered" evidence="1">
    <location>
        <begin position="105"/>
        <end position="131"/>
    </location>
</feature>
<accession>A0A803L566</accession>
<dbReference type="PANTHER" id="PTHR42855:SF1">
    <property type="entry name" value="ABC TRANSPORTER DOMAIN-CONTAINING PROTEIN"/>
    <property type="match status" value="1"/>
</dbReference>
<protein>
    <recommendedName>
        <fullName evidence="4">ABC transporter domain-containing protein</fullName>
    </recommendedName>
</protein>
<dbReference type="PANTHER" id="PTHR42855">
    <property type="entry name" value="ABC TRANSPORTER ATP-BINDING SUBUNIT"/>
    <property type="match status" value="1"/>
</dbReference>
<dbReference type="EnsemblPlants" id="AUR62007005-RA">
    <property type="protein sequence ID" value="AUR62007005-RA:cds"/>
    <property type="gene ID" value="AUR62007005"/>
</dbReference>
<dbReference type="SUPFAM" id="SSF52540">
    <property type="entry name" value="P-loop containing nucleoside triphosphate hydrolases"/>
    <property type="match status" value="1"/>
</dbReference>
<evidence type="ECO:0000256" key="1">
    <source>
        <dbReference type="SAM" id="MobiDB-lite"/>
    </source>
</evidence>
<feature type="compositionally biased region" description="Basic residues" evidence="1">
    <location>
        <begin position="117"/>
        <end position="131"/>
    </location>
</feature>
<evidence type="ECO:0008006" key="4">
    <source>
        <dbReference type="Google" id="ProtNLM"/>
    </source>
</evidence>
<name>A0A803L566_CHEQI</name>
<dbReference type="AlphaFoldDB" id="A0A803L566"/>
<dbReference type="Gramene" id="AUR62007005-RA">
    <property type="protein sequence ID" value="AUR62007005-RA:cds"/>
    <property type="gene ID" value="AUR62007005"/>
</dbReference>
<evidence type="ECO:0000313" key="2">
    <source>
        <dbReference type="EnsemblPlants" id="AUR62007005-RA:cds"/>
    </source>
</evidence>
<organism evidence="2 3">
    <name type="scientific">Chenopodium quinoa</name>
    <name type="common">Quinoa</name>
    <dbReference type="NCBI Taxonomy" id="63459"/>
    <lineage>
        <taxon>Eukaryota</taxon>
        <taxon>Viridiplantae</taxon>
        <taxon>Streptophyta</taxon>
        <taxon>Embryophyta</taxon>
        <taxon>Tracheophyta</taxon>
        <taxon>Spermatophyta</taxon>
        <taxon>Magnoliopsida</taxon>
        <taxon>eudicotyledons</taxon>
        <taxon>Gunneridae</taxon>
        <taxon>Pentapetalae</taxon>
        <taxon>Caryophyllales</taxon>
        <taxon>Chenopodiaceae</taxon>
        <taxon>Chenopodioideae</taxon>
        <taxon>Atripliceae</taxon>
        <taxon>Chenopodium</taxon>
    </lineage>
</organism>
<keyword evidence="3" id="KW-1185">Reference proteome</keyword>
<proteinExistence type="predicted"/>
<evidence type="ECO:0000313" key="3">
    <source>
        <dbReference type="Proteomes" id="UP000596660"/>
    </source>
</evidence>
<dbReference type="InterPro" id="IPR027417">
    <property type="entry name" value="P-loop_NTPase"/>
</dbReference>
<dbReference type="OMA" id="CDNQGIQ"/>
<dbReference type="InterPro" id="IPR051309">
    <property type="entry name" value="ABCF_ATPase"/>
</dbReference>
<sequence>MLDRKVSFLSGGEKTRLAFCKFMVKKSTLLVLNEPTNHLDIPTKEMLEEAIQEYEGTVITVSHDRYLVHQIVNRVIEVKDGNLQDYVGDYNRLISVQQAEKEARKKQKMLASQQAKAKAKSKGLKNAKRWN</sequence>
<dbReference type="Proteomes" id="UP000596660">
    <property type="component" value="Unplaced"/>
</dbReference>
<reference evidence="2" key="1">
    <citation type="journal article" date="2017" name="Nature">
        <title>The genome of Chenopodium quinoa.</title>
        <authorList>
            <person name="Jarvis D.E."/>
            <person name="Ho Y.S."/>
            <person name="Lightfoot D.J."/>
            <person name="Schmoeckel S.M."/>
            <person name="Li B."/>
            <person name="Borm T.J.A."/>
            <person name="Ohyanagi H."/>
            <person name="Mineta K."/>
            <person name="Michell C.T."/>
            <person name="Saber N."/>
            <person name="Kharbatia N.M."/>
            <person name="Rupper R.R."/>
            <person name="Sharp A.R."/>
            <person name="Dally N."/>
            <person name="Boughton B.A."/>
            <person name="Woo Y.H."/>
            <person name="Gao G."/>
            <person name="Schijlen E.G.W.M."/>
            <person name="Guo X."/>
            <person name="Momin A.A."/>
            <person name="Negrao S."/>
            <person name="Al-Babili S."/>
            <person name="Gehring C."/>
            <person name="Roessner U."/>
            <person name="Jung C."/>
            <person name="Murphy K."/>
            <person name="Arold S.T."/>
            <person name="Gojobori T."/>
            <person name="van der Linden C.G."/>
            <person name="van Loo E.N."/>
            <person name="Jellen E.N."/>
            <person name="Maughan P.J."/>
            <person name="Tester M."/>
        </authorList>
    </citation>
    <scope>NUCLEOTIDE SEQUENCE [LARGE SCALE GENOMIC DNA]</scope>
    <source>
        <strain evidence="2">cv. PI 614886</strain>
    </source>
</reference>